<feature type="non-terminal residue" evidence="1">
    <location>
        <position position="594"/>
    </location>
</feature>
<accession>K2GUQ0</accession>
<dbReference type="AlphaFoldDB" id="K2GUQ0"/>
<reference evidence="1" key="1">
    <citation type="journal article" date="2012" name="Science">
        <title>Fermentation, hydrogen, and sulfur metabolism in multiple uncultivated bacterial phyla.</title>
        <authorList>
            <person name="Wrighton K.C."/>
            <person name="Thomas B.C."/>
            <person name="Sharon I."/>
            <person name="Miller C.S."/>
            <person name="Castelle C.J."/>
            <person name="VerBerkmoes N.C."/>
            <person name="Wilkins M.J."/>
            <person name="Hettich R.L."/>
            <person name="Lipton M.S."/>
            <person name="Williams K.H."/>
            <person name="Long P.E."/>
            <person name="Banfield J.F."/>
        </authorList>
    </citation>
    <scope>NUCLEOTIDE SEQUENCE [LARGE SCALE GENOMIC DNA]</scope>
</reference>
<gene>
    <name evidence="1" type="ORF">ACD_4C00071G0001</name>
</gene>
<organism evidence="1">
    <name type="scientific">uncultured bacterium</name>
    <name type="common">gcode 4</name>
    <dbReference type="NCBI Taxonomy" id="1234023"/>
    <lineage>
        <taxon>Bacteria</taxon>
        <taxon>environmental samples</taxon>
    </lineage>
</organism>
<protein>
    <recommendedName>
        <fullName evidence="2">NACHT domain-containing protein</fullName>
    </recommendedName>
</protein>
<sequence length="594" mass="70872">MLNQDIDNHDIHLFCIANLLKRKDATSIAQFLNTNLRNKTKEQWVDIIKLIKSEWEEFNILLRQAFFRSQIEWIICSETDLWIDQSMFGGLHEEMGKAKKTLTRSSESINSIFNNSLDKLINKKNISDEEILRQLIPRETFYYKKKKEEEISDLEEWFIEESSKYDKIPIDVNWVLKGGHEMYVLLGNVWEWKSTFLASIAKEIQDNNDFLPLFYSSKDHSSITDARELIWIIEADIKIIETTIPTKKIIIIFDGIDELNIEIRIAIVAYLSKKDSGHSNISWTKVILWSRKSWFEEYGTHEYQTIWFKWLNNATRNEFLKSRLLNLWVEEGKLKEKINEIDNALNWLNLDEELKNTPLVLFLFCKLASEENLSDICNRAQLYEKICYSILSDHQGEKAWLKIWFDDRDFPGIMNTLSFCAYRKFTNKSISEDEIRNFLKEEYSHVSNQKKQTTLIDSLINQIFLLYKINNGEYAFILKSFEEYFLARHLASIQNWNEEIFKVRDEKAWETKWDEWRNFKPVVLFYWEILANSWKEEDLKKLEELLGEKWLLDSDDIFGEGFFMGLEILFNISNWAKDGNIHRLIDEYLTIIDY</sequence>
<proteinExistence type="predicted"/>
<evidence type="ECO:0008006" key="2">
    <source>
        <dbReference type="Google" id="ProtNLM"/>
    </source>
</evidence>
<name>K2GUQ0_9BACT</name>
<evidence type="ECO:0000313" key="1">
    <source>
        <dbReference type="EMBL" id="EKE27055.1"/>
    </source>
</evidence>
<comment type="caution">
    <text evidence="1">The sequence shown here is derived from an EMBL/GenBank/DDBJ whole genome shotgun (WGS) entry which is preliminary data.</text>
</comment>
<dbReference type="EMBL" id="AMFJ01000587">
    <property type="protein sequence ID" value="EKE27055.1"/>
    <property type="molecule type" value="Genomic_DNA"/>
</dbReference>